<reference evidence="11" key="1">
    <citation type="submission" date="2015-03" db="EMBL/GenBank/DDBJ databases">
        <authorList>
            <person name="Nijsse Bart"/>
        </authorList>
    </citation>
    <scope>NUCLEOTIDE SEQUENCE [LARGE SCALE GENOMIC DNA]</scope>
</reference>
<dbReference type="GO" id="GO:0044689">
    <property type="term" value="F:7,8-didemethyl-8-hydroxy-5-deazariboflavin synthase activity"/>
    <property type="evidence" value="ECO:0007669"/>
    <property type="project" value="TreeGrafter"/>
</dbReference>
<dbReference type="SFLD" id="SFLDG01389">
    <property type="entry name" value="menaquinone_synthsis_involved"/>
    <property type="match status" value="1"/>
</dbReference>
<feature type="binding site" evidence="6 7">
    <location>
        <position position="65"/>
    </location>
    <ligand>
        <name>[4Fe-4S] cluster</name>
        <dbReference type="ChEBI" id="CHEBI:49883"/>
        <note>4Fe-4S-S-AdoMet</note>
    </ligand>
</feature>
<dbReference type="InterPro" id="IPR013785">
    <property type="entry name" value="Aldolase_TIM"/>
</dbReference>
<dbReference type="Gene3D" id="3.20.20.70">
    <property type="entry name" value="Aldolase class I"/>
    <property type="match status" value="1"/>
</dbReference>
<feature type="domain" description="Radical SAM core" evidence="9">
    <location>
        <begin position="51"/>
        <end position="279"/>
    </location>
</feature>
<keyword evidence="1 6" id="KW-0004">4Fe-4S</keyword>
<dbReference type="SFLD" id="SFLDF00342">
    <property type="entry name" value="cyclic_dehypoxanthine_futalosi"/>
    <property type="match status" value="1"/>
</dbReference>
<dbReference type="PIRSF" id="PIRSF004762">
    <property type="entry name" value="CHP00423"/>
    <property type="match status" value="1"/>
</dbReference>
<evidence type="ECO:0000313" key="11">
    <source>
        <dbReference type="Proteomes" id="UP000049855"/>
    </source>
</evidence>
<dbReference type="SFLD" id="SFLDG01064">
    <property type="entry name" value="F420__menaquinone_cofactor_bio"/>
    <property type="match status" value="1"/>
</dbReference>
<dbReference type="PROSITE" id="PS51918">
    <property type="entry name" value="RADICAL_SAM"/>
    <property type="match status" value="1"/>
</dbReference>
<keyword evidence="5 6" id="KW-0411">Iron-sulfur</keyword>
<dbReference type="HAMAP" id="MF_00992">
    <property type="entry name" value="MqnC"/>
    <property type="match status" value="1"/>
</dbReference>
<dbReference type="GO" id="GO:0016765">
    <property type="term" value="F:transferase activity, transferring alkyl or aryl (other than methyl) groups"/>
    <property type="evidence" value="ECO:0007669"/>
    <property type="project" value="InterPro"/>
</dbReference>
<feature type="binding site" evidence="6 7">
    <location>
        <position position="69"/>
    </location>
    <ligand>
        <name>[4Fe-4S] cluster</name>
        <dbReference type="ChEBI" id="CHEBI:49883"/>
        <note>4Fe-4S-S-AdoMet</note>
    </ligand>
</feature>
<keyword evidence="11" id="KW-1185">Reference proteome</keyword>
<feature type="binding site" evidence="8">
    <location>
        <position position="140"/>
    </location>
    <ligand>
        <name>(3R)-3-methyl-D-ornithine</name>
        <dbReference type="ChEBI" id="CHEBI:64642"/>
    </ligand>
</feature>
<dbReference type="InterPro" id="IPR007197">
    <property type="entry name" value="rSAM"/>
</dbReference>
<dbReference type="InterPro" id="IPR022431">
    <property type="entry name" value="Cyclic_DHFL_synthase_mqnC"/>
</dbReference>
<dbReference type="SUPFAM" id="SSF102114">
    <property type="entry name" value="Radical SAM enzymes"/>
    <property type="match status" value="1"/>
</dbReference>
<dbReference type="PANTHER" id="PTHR43076">
    <property type="entry name" value="FO SYNTHASE (COFH)"/>
    <property type="match status" value="1"/>
</dbReference>
<dbReference type="RefSeq" id="WP_021168937.1">
    <property type="nucleotide sequence ID" value="NZ_CTRP01000005.1"/>
</dbReference>
<feature type="binding site" evidence="8">
    <location>
        <position position="71"/>
    </location>
    <ligand>
        <name>S-adenosyl-L-methionine</name>
        <dbReference type="ChEBI" id="CHEBI:59789"/>
    </ligand>
</feature>
<dbReference type="Pfam" id="PF19288">
    <property type="entry name" value="CofH_C"/>
    <property type="match status" value="1"/>
</dbReference>
<dbReference type="NCBIfam" id="TIGR00423">
    <property type="entry name" value="CofH family radical SAM protein"/>
    <property type="match status" value="1"/>
</dbReference>
<dbReference type="SFLD" id="SFLDS00029">
    <property type="entry name" value="Radical_SAM"/>
    <property type="match status" value="1"/>
</dbReference>
<keyword evidence="4 6" id="KW-0408">Iron</keyword>
<accession>A0A0U1KY52</accession>
<evidence type="ECO:0000256" key="5">
    <source>
        <dbReference type="ARBA" id="ARBA00023014"/>
    </source>
</evidence>
<name>A0A0U1KY52_9FIRM</name>
<evidence type="ECO:0000256" key="7">
    <source>
        <dbReference type="PIRSR" id="PIRSR004762-1"/>
    </source>
</evidence>
<dbReference type="EC" id="1.21.98.1" evidence="6"/>
<keyword evidence="3 6" id="KW-0479">Metal-binding</keyword>
<dbReference type="GO" id="GO:0005506">
    <property type="term" value="F:iron ion binding"/>
    <property type="evidence" value="ECO:0007669"/>
    <property type="project" value="UniProtKB-UniRule"/>
</dbReference>
<comment type="pathway">
    <text evidence="6">Quinol/quinone metabolism; menaquinone biosynthesis.</text>
</comment>
<comment type="similarity">
    <text evidence="6">Belongs to the radical SAM superfamily. MqnC family.</text>
</comment>
<keyword evidence="6" id="KW-0560">Oxidoreductase</keyword>
<comment type="function">
    <text evidence="6">Radical SAM enzyme that catalyzes the cyclization of dehypoxanthine futalosine (DHFL) into cyclic dehypoxanthine futalosine (CDHFL), a step in the biosynthesis of menaquinone (MK, vitamin K2).</text>
</comment>
<dbReference type="EMBL" id="CTRP01000005">
    <property type="protein sequence ID" value="CQR71863.1"/>
    <property type="molecule type" value="Genomic_DNA"/>
</dbReference>
<feature type="binding site" evidence="8">
    <location>
        <position position="309"/>
    </location>
    <ligand>
        <name>(3R)-3-methyl-D-ornithine</name>
        <dbReference type="ChEBI" id="CHEBI:64642"/>
    </ligand>
</feature>
<proteinExistence type="inferred from homology"/>
<dbReference type="GO" id="GO:0009234">
    <property type="term" value="P:menaquinone biosynthetic process"/>
    <property type="evidence" value="ECO:0007669"/>
    <property type="project" value="UniProtKB-UniRule"/>
</dbReference>
<dbReference type="InterPro" id="IPR045567">
    <property type="entry name" value="CofH/MnqC-like_C"/>
</dbReference>
<dbReference type="NCBIfam" id="TIGR03699">
    <property type="entry name" value="menaquin_MqnC"/>
    <property type="match status" value="1"/>
</dbReference>
<dbReference type="InterPro" id="IPR020050">
    <property type="entry name" value="FO_synthase_su2"/>
</dbReference>
<dbReference type="PANTHER" id="PTHR43076:SF1">
    <property type="entry name" value="LIPOYL SYNTHASE 2"/>
    <property type="match status" value="1"/>
</dbReference>
<keyword evidence="6" id="KW-0474">Menaquinone biosynthesis</keyword>
<evidence type="ECO:0000256" key="6">
    <source>
        <dbReference type="HAMAP-Rule" id="MF_00992"/>
    </source>
</evidence>
<evidence type="ECO:0000256" key="4">
    <source>
        <dbReference type="ARBA" id="ARBA00023004"/>
    </source>
</evidence>
<dbReference type="GO" id="GO:0051539">
    <property type="term" value="F:4 iron, 4 sulfur cluster binding"/>
    <property type="evidence" value="ECO:0007669"/>
    <property type="project" value="UniProtKB-KW"/>
</dbReference>
<feature type="binding site" evidence="8">
    <location>
        <position position="287"/>
    </location>
    <ligand>
        <name>(3R)-3-methyl-D-ornithine</name>
        <dbReference type="ChEBI" id="CHEBI:64642"/>
    </ligand>
</feature>
<evidence type="ECO:0000256" key="1">
    <source>
        <dbReference type="ARBA" id="ARBA00022485"/>
    </source>
</evidence>
<dbReference type="UniPathway" id="UPA00079"/>
<protein>
    <recommendedName>
        <fullName evidence="6">Cyclic dehypoxanthine futalosine synthase</fullName>
        <shortName evidence="6">Cyclic DHFL synthase</shortName>
        <ecNumber evidence="6">1.21.98.1</ecNumber>
    </recommendedName>
    <alternativeName>
        <fullName evidence="6">Dehypoxanthine futalosine cyclase</fullName>
        <shortName evidence="6">DHFL cyclase</shortName>
    </alternativeName>
    <alternativeName>
        <fullName evidence="6">Menaquinone biosynthetic enzyme MqnC</fullName>
    </alternativeName>
</protein>
<organism evidence="10 11">
    <name type="scientific">Sporomusa ovata</name>
    <dbReference type="NCBI Taxonomy" id="2378"/>
    <lineage>
        <taxon>Bacteria</taxon>
        <taxon>Bacillati</taxon>
        <taxon>Bacillota</taxon>
        <taxon>Negativicutes</taxon>
        <taxon>Selenomonadales</taxon>
        <taxon>Sporomusaceae</taxon>
        <taxon>Sporomusa</taxon>
    </lineage>
</organism>
<dbReference type="AlphaFoldDB" id="A0A0U1KY52"/>
<evidence type="ECO:0000259" key="9">
    <source>
        <dbReference type="PROSITE" id="PS51918"/>
    </source>
</evidence>
<dbReference type="GO" id="GO:0046992">
    <property type="term" value="F:oxidoreductase activity, acting on X-H and Y-H to form an X-Y bond"/>
    <property type="evidence" value="ECO:0007669"/>
    <property type="project" value="UniProtKB-UniRule"/>
</dbReference>
<dbReference type="InterPro" id="IPR034405">
    <property type="entry name" value="F420"/>
</dbReference>
<keyword evidence="2 6" id="KW-0949">S-adenosyl-L-methionine</keyword>
<feature type="binding site" evidence="6 7">
    <location>
        <position position="72"/>
    </location>
    <ligand>
        <name>[4Fe-4S] cluster</name>
        <dbReference type="ChEBI" id="CHEBI:49883"/>
        <note>4Fe-4S-S-AdoMet</note>
    </ligand>
</feature>
<dbReference type="Pfam" id="PF04055">
    <property type="entry name" value="Radical_SAM"/>
    <property type="match status" value="1"/>
</dbReference>
<evidence type="ECO:0000256" key="8">
    <source>
        <dbReference type="PIRSR" id="PIRSR004762-2"/>
    </source>
</evidence>
<dbReference type="CDD" id="cd01335">
    <property type="entry name" value="Radical_SAM"/>
    <property type="match status" value="1"/>
</dbReference>
<feature type="binding site" evidence="8">
    <location>
        <position position="176"/>
    </location>
    <ligand>
        <name>S-adenosyl-L-methionine</name>
        <dbReference type="ChEBI" id="CHEBI:59789"/>
    </ligand>
</feature>
<dbReference type="InterPro" id="IPR058240">
    <property type="entry name" value="rSAM_sf"/>
</dbReference>
<dbReference type="Proteomes" id="UP000049855">
    <property type="component" value="Unassembled WGS sequence"/>
</dbReference>
<comment type="cofactor">
    <cofactor evidence="6 7">
        <name>[4Fe-4S] cluster</name>
        <dbReference type="ChEBI" id="CHEBI:49883"/>
    </cofactor>
    <text evidence="6 7">Binds 1 [4Fe-4S] cluster. The cluster is coordinated with 3 cysteines and an exchangeable S-adenosyl-L-methionine.</text>
</comment>
<gene>
    <name evidence="6" type="primary">mqnC</name>
    <name evidence="10" type="ORF">SpAn4DRAFT_3729</name>
</gene>
<sequence>MDRCQSIIDQILQGRRLQDDDALELLTRGDLPILGQAADVIRLRKHPGPYATFIVDRNINYTNVCKSQCKFCAFYRTNDAADAYVLSTAELYQKIAETIAAGGTQIMLQGGLHPELTLPYFESMLRGIKDQFSITIHSFSPAEIVHMASLAGISIQTVLYRLQAAGLDSLPGGGAEILDDAVRRRVSPLKITTKQWLEVMEAAQRIGMGTTATMVIGMQETYRQRINHFRAIRELQDCTGGFRAFIMWTFQPGNTALGGEKASAWDYLRTLAVARLYFDNISHLQGSWVTQGQSIGQLTLAFGADDLGSIMLEENVVRAAGTAYQMSIDKMTDLIRTTGRIPAQRNTQYEILKTFN</sequence>
<evidence type="ECO:0000256" key="3">
    <source>
        <dbReference type="ARBA" id="ARBA00022723"/>
    </source>
</evidence>
<comment type="catalytic activity">
    <reaction evidence="6">
        <text>dehypoxanthine futalosine + S-adenosyl-L-methionine = cyclic dehypoxanthinylfutalosinate + 5'-deoxyadenosine + L-methionine + H(+)</text>
        <dbReference type="Rhea" id="RHEA:33083"/>
        <dbReference type="ChEBI" id="CHEBI:15378"/>
        <dbReference type="ChEBI" id="CHEBI:17319"/>
        <dbReference type="ChEBI" id="CHEBI:57844"/>
        <dbReference type="ChEBI" id="CHEBI:58864"/>
        <dbReference type="ChEBI" id="CHEBI:59789"/>
        <dbReference type="ChEBI" id="CHEBI:64270"/>
        <dbReference type="EC" id="1.21.98.1"/>
    </reaction>
</comment>
<evidence type="ECO:0000313" key="10">
    <source>
        <dbReference type="EMBL" id="CQR71863.1"/>
    </source>
</evidence>
<dbReference type="SFLD" id="SFLDF00343">
    <property type="entry name" value="aminofutalosine_synthase_(mqnE"/>
    <property type="match status" value="1"/>
</dbReference>
<evidence type="ECO:0000256" key="2">
    <source>
        <dbReference type="ARBA" id="ARBA00022691"/>
    </source>
</evidence>